<name>A0A0A9AXX5_ARUDO</name>
<proteinExistence type="predicted"/>
<dbReference type="AlphaFoldDB" id="A0A0A9AXX5"/>
<evidence type="ECO:0000313" key="1">
    <source>
        <dbReference type="EMBL" id="JAD53770.1"/>
    </source>
</evidence>
<dbReference type="EMBL" id="GBRH01244125">
    <property type="protein sequence ID" value="JAD53770.1"/>
    <property type="molecule type" value="Transcribed_RNA"/>
</dbReference>
<accession>A0A0A9AXX5</accession>
<protein>
    <submittedName>
        <fullName evidence="1">Uncharacterized protein</fullName>
    </submittedName>
</protein>
<reference evidence="1" key="1">
    <citation type="submission" date="2014-09" db="EMBL/GenBank/DDBJ databases">
        <authorList>
            <person name="Magalhaes I.L.F."/>
            <person name="Oliveira U."/>
            <person name="Santos F.R."/>
            <person name="Vidigal T.H.D.A."/>
            <person name="Brescovit A.D."/>
            <person name="Santos A.J."/>
        </authorList>
    </citation>
    <scope>NUCLEOTIDE SEQUENCE</scope>
    <source>
        <tissue evidence="1">Shoot tissue taken approximately 20 cm above the soil surface</tissue>
    </source>
</reference>
<sequence length="52" mass="6196">MFFHLFNFLKGKLLGQMSSEWAKATDDMQDTGLYTLRLLIRSPQKLKKHYTF</sequence>
<organism evidence="1">
    <name type="scientific">Arundo donax</name>
    <name type="common">Giant reed</name>
    <name type="synonym">Donax arundinaceus</name>
    <dbReference type="NCBI Taxonomy" id="35708"/>
    <lineage>
        <taxon>Eukaryota</taxon>
        <taxon>Viridiplantae</taxon>
        <taxon>Streptophyta</taxon>
        <taxon>Embryophyta</taxon>
        <taxon>Tracheophyta</taxon>
        <taxon>Spermatophyta</taxon>
        <taxon>Magnoliopsida</taxon>
        <taxon>Liliopsida</taxon>
        <taxon>Poales</taxon>
        <taxon>Poaceae</taxon>
        <taxon>PACMAD clade</taxon>
        <taxon>Arundinoideae</taxon>
        <taxon>Arundineae</taxon>
        <taxon>Arundo</taxon>
    </lineage>
</organism>
<reference evidence="1" key="2">
    <citation type="journal article" date="2015" name="Data Brief">
        <title>Shoot transcriptome of the giant reed, Arundo donax.</title>
        <authorList>
            <person name="Barrero R.A."/>
            <person name="Guerrero F.D."/>
            <person name="Moolhuijzen P."/>
            <person name="Goolsby J.A."/>
            <person name="Tidwell J."/>
            <person name="Bellgard S.E."/>
            <person name="Bellgard M.I."/>
        </authorList>
    </citation>
    <scope>NUCLEOTIDE SEQUENCE</scope>
    <source>
        <tissue evidence="1">Shoot tissue taken approximately 20 cm above the soil surface</tissue>
    </source>
</reference>